<dbReference type="AlphaFoldDB" id="A0A1B0B4S5"/>
<evidence type="ECO:0000313" key="1">
    <source>
        <dbReference type="EnsemblMetazoa" id="GPPI018856-PA"/>
    </source>
</evidence>
<name>A0A1B0B4S5_9MUSC</name>
<reference evidence="1" key="2">
    <citation type="submission" date="2020-05" db="UniProtKB">
        <authorList>
            <consortium name="EnsemblMetazoa"/>
        </authorList>
    </citation>
    <scope>IDENTIFICATION</scope>
    <source>
        <strain evidence="1">IAEA</strain>
    </source>
</reference>
<reference evidence="2" key="1">
    <citation type="submission" date="2015-01" db="EMBL/GenBank/DDBJ databases">
        <authorList>
            <person name="Aksoy S."/>
            <person name="Warren W."/>
            <person name="Wilson R.K."/>
        </authorList>
    </citation>
    <scope>NUCLEOTIDE SEQUENCE [LARGE SCALE GENOMIC DNA]</scope>
    <source>
        <strain evidence="2">IAEA</strain>
    </source>
</reference>
<dbReference type="Proteomes" id="UP000092460">
    <property type="component" value="Unassembled WGS sequence"/>
</dbReference>
<dbReference type="EnsemblMetazoa" id="GPPI018856-RA">
    <property type="protein sequence ID" value="GPPI018856-PA"/>
    <property type="gene ID" value="GPPI018856"/>
</dbReference>
<accession>A0A1B0B4S5</accession>
<sequence>MSEEQTLKLIALQARLEESESVAAYEISNRDGVPRVNPVELWSTATYETRNTFSTSNSSSNNYPHSKSRQLIESPLAAKVDEISVPTCQRAEIPTTEYGGYIKAHENICQAKEITLLDYTGLRFEDNRISATIITAEQRVTVTVDSVEVLTATPEEPWATMEDLNGRVNRTVKTIFAEFTLAMNTAHISKGVNYDYHLVSTIR</sequence>
<organism evidence="1 2">
    <name type="scientific">Glossina palpalis gambiensis</name>
    <dbReference type="NCBI Taxonomy" id="67801"/>
    <lineage>
        <taxon>Eukaryota</taxon>
        <taxon>Metazoa</taxon>
        <taxon>Ecdysozoa</taxon>
        <taxon>Arthropoda</taxon>
        <taxon>Hexapoda</taxon>
        <taxon>Insecta</taxon>
        <taxon>Pterygota</taxon>
        <taxon>Neoptera</taxon>
        <taxon>Endopterygota</taxon>
        <taxon>Diptera</taxon>
        <taxon>Brachycera</taxon>
        <taxon>Muscomorpha</taxon>
        <taxon>Hippoboscoidea</taxon>
        <taxon>Glossinidae</taxon>
        <taxon>Glossina</taxon>
    </lineage>
</organism>
<keyword evidence="2" id="KW-1185">Reference proteome</keyword>
<evidence type="ECO:0000313" key="2">
    <source>
        <dbReference type="Proteomes" id="UP000092460"/>
    </source>
</evidence>
<dbReference type="EMBL" id="JXJN01008466">
    <property type="status" value="NOT_ANNOTATED_CDS"/>
    <property type="molecule type" value="Genomic_DNA"/>
</dbReference>
<protein>
    <submittedName>
        <fullName evidence="1">Uncharacterized protein</fullName>
    </submittedName>
</protein>
<proteinExistence type="predicted"/>
<dbReference type="VEuPathDB" id="VectorBase:GPPI018856"/>